<dbReference type="InterPro" id="IPR036514">
    <property type="entry name" value="SGNH_hydro_sf"/>
</dbReference>
<organism evidence="3 4">
    <name type="scientific">Paenibacillus psychroresistens</name>
    <dbReference type="NCBI Taxonomy" id="1778678"/>
    <lineage>
        <taxon>Bacteria</taxon>
        <taxon>Bacillati</taxon>
        <taxon>Bacillota</taxon>
        <taxon>Bacilli</taxon>
        <taxon>Bacillales</taxon>
        <taxon>Paenibacillaceae</taxon>
        <taxon>Paenibacillus</taxon>
    </lineage>
</organism>
<evidence type="ECO:0000313" key="4">
    <source>
        <dbReference type="Proteomes" id="UP000426246"/>
    </source>
</evidence>
<evidence type="ECO:0000313" key="3">
    <source>
        <dbReference type="EMBL" id="QGQ94478.1"/>
    </source>
</evidence>
<dbReference type="RefSeq" id="WP_155699483.1">
    <property type="nucleotide sequence ID" value="NZ_CP034235.1"/>
</dbReference>
<dbReference type="SUPFAM" id="SSF52266">
    <property type="entry name" value="SGNH hydrolase"/>
    <property type="match status" value="1"/>
</dbReference>
<keyword evidence="1" id="KW-0378">Hydrolase</keyword>
<accession>A0A6B8RGD1</accession>
<dbReference type="PANTHER" id="PTHR31988:SF19">
    <property type="entry name" value="9-O-ACETYL-N-ACETYLNEURAMINIC ACID DEACETYLASE-RELATED"/>
    <property type="match status" value="1"/>
</dbReference>
<dbReference type="KEGG" id="ppsc:EHS13_05945"/>
<feature type="domain" description="Sialate O-acetylesterase" evidence="2">
    <location>
        <begin position="118"/>
        <end position="347"/>
    </location>
</feature>
<evidence type="ECO:0000259" key="2">
    <source>
        <dbReference type="Pfam" id="PF03629"/>
    </source>
</evidence>
<reference evidence="4" key="1">
    <citation type="submission" date="2018-11" db="EMBL/GenBank/DDBJ databases">
        <title>Complete genome sequence of Paenibacillus sp. ML311-T8.</title>
        <authorList>
            <person name="Nam Y.-D."/>
            <person name="Kang J."/>
            <person name="Chung W.-H."/>
            <person name="Park Y.S."/>
        </authorList>
    </citation>
    <scope>NUCLEOTIDE SEQUENCE [LARGE SCALE GENOMIC DNA]</scope>
    <source>
        <strain evidence="4">ML311-T8</strain>
    </source>
</reference>
<sequence>MKPLFAGVTIVDGPEDWQIIQRDKQGFGSLSLIGTWETQEQEFSIQARLVNESNQMPVTNYLDWQTAALDTVNKQFRITLNQIPQGGLYRIETRIRRPNALDARAMRGDCIHHIGIGDLYIIAGQSNASGTGKGEVEDGPMLGVHMFANDERWKLGSHPLEDATNTLHPITITSVFHGHSPWIAFAKAIFLKTSVPIGLIPTALGGSPISMWIHGEDCSGVLFDNMAEMLEKAGGKAAGLVWHQGESDTSTSGLKEYKHRFQQFVAETRKLLQDDAFPIFTAQLNGVVSPNADDFAWSEMRQIQRELSLELGRVYLIVTIGLGMSDEIHNSSLSNVVIGQRYASAALEHVYGLPISSSFPDLVAAAFVDEDKRQLQLQFAHVGGDWTPHRAITDFRVEDELGHLDIDLVKLLDAGIVHLNLQREPQGITKVTGLYGANPRVSLLDDNCRGITPFIVRI</sequence>
<dbReference type="PANTHER" id="PTHR31988">
    <property type="entry name" value="ESTERASE, PUTATIVE (DUF303)-RELATED"/>
    <property type="match status" value="1"/>
</dbReference>
<dbReference type="Pfam" id="PF03629">
    <property type="entry name" value="SASA"/>
    <property type="match status" value="1"/>
</dbReference>
<protein>
    <recommendedName>
        <fullName evidence="2">Sialate O-acetylesterase domain-containing protein</fullName>
    </recommendedName>
</protein>
<dbReference type="Gene3D" id="3.40.50.1110">
    <property type="entry name" value="SGNH hydrolase"/>
    <property type="match status" value="1"/>
</dbReference>
<dbReference type="Proteomes" id="UP000426246">
    <property type="component" value="Chromosome"/>
</dbReference>
<dbReference type="OrthoDB" id="9795554at2"/>
<keyword evidence="4" id="KW-1185">Reference proteome</keyword>
<dbReference type="GO" id="GO:0016787">
    <property type="term" value="F:hydrolase activity"/>
    <property type="evidence" value="ECO:0007669"/>
    <property type="project" value="UniProtKB-KW"/>
</dbReference>
<dbReference type="InterPro" id="IPR052940">
    <property type="entry name" value="Carb_Esterase_6"/>
</dbReference>
<name>A0A6B8RGD1_9BACL</name>
<gene>
    <name evidence="3" type="ORF">EHS13_05945</name>
</gene>
<dbReference type="InterPro" id="IPR005181">
    <property type="entry name" value="SASA"/>
</dbReference>
<evidence type="ECO:0000256" key="1">
    <source>
        <dbReference type="ARBA" id="ARBA00022801"/>
    </source>
</evidence>
<dbReference type="AlphaFoldDB" id="A0A6B8RGD1"/>
<dbReference type="EMBL" id="CP034235">
    <property type="protein sequence ID" value="QGQ94478.1"/>
    <property type="molecule type" value="Genomic_DNA"/>
</dbReference>
<proteinExistence type="predicted"/>